<protein>
    <submittedName>
        <fullName evidence="1">Uncharacterized protein</fullName>
    </submittedName>
</protein>
<evidence type="ECO:0000313" key="1">
    <source>
        <dbReference type="EMBL" id="PKA62890.1"/>
    </source>
</evidence>
<sequence length="63" mass="7553">MVSTEEQKCYHFRKGLRYSIRVVGTIQTKDYADLVESVRGVEQKQEITQKEKKCWQKNRIIFT</sequence>
<dbReference type="AlphaFoldDB" id="A0A2I0B514"/>
<keyword evidence="2" id="KW-1185">Reference proteome</keyword>
<organism evidence="1 2">
    <name type="scientific">Apostasia shenzhenica</name>
    <dbReference type="NCBI Taxonomy" id="1088818"/>
    <lineage>
        <taxon>Eukaryota</taxon>
        <taxon>Viridiplantae</taxon>
        <taxon>Streptophyta</taxon>
        <taxon>Embryophyta</taxon>
        <taxon>Tracheophyta</taxon>
        <taxon>Spermatophyta</taxon>
        <taxon>Magnoliopsida</taxon>
        <taxon>Liliopsida</taxon>
        <taxon>Asparagales</taxon>
        <taxon>Orchidaceae</taxon>
        <taxon>Apostasioideae</taxon>
        <taxon>Apostasia</taxon>
    </lineage>
</organism>
<proteinExistence type="predicted"/>
<gene>
    <name evidence="1" type="ORF">AXF42_Ash018884</name>
</gene>
<evidence type="ECO:0000313" key="2">
    <source>
        <dbReference type="Proteomes" id="UP000236161"/>
    </source>
</evidence>
<dbReference type="OrthoDB" id="786614at2759"/>
<accession>A0A2I0B514</accession>
<dbReference type="EMBL" id="KZ451912">
    <property type="protein sequence ID" value="PKA62890.1"/>
    <property type="molecule type" value="Genomic_DNA"/>
</dbReference>
<name>A0A2I0B514_9ASPA</name>
<dbReference type="Proteomes" id="UP000236161">
    <property type="component" value="Unassembled WGS sequence"/>
</dbReference>
<reference evidence="1 2" key="1">
    <citation type="journal article" date="2017" name="Nature">
        <title>The Apostasia genome and the evolution of orchids.</title>
        <authorList>
            <person name="Zhang G.Q."/>
            <person name="Liu K.W."/>
            <person name="Li Z."/>
            <person name="Lohaus R."/>
            <person name="Hsiao Y.Y."/>
            <person name="Niu S.C."/>
            <person name="Wang J.Y."/>
            <person name="Lin Y.C."/>
            <person name="Xu Q."/>
            <person name="Chen L.J."/>
            <person name="Yoshida K."/>
            <person name="Fujiwara S."/>
            <person name="Wang Z.W."/>
            <person name="Zhang Y.Q."/>
            <person name="Mitsuda N."/>
            <person name="Wang M."/>
            <person name="Liu G.H."/>
            <person name="Pecoraro L."/>
            <person name="Huang H.X."/>
            <person name="Xiao X.J."/>
            <person name="Lin M."/>
            <person name="Wu X.Y."/>
            <person name="Wu W.L."/>
            <person name="Chen Y.Y."/>
            <person name="Chang S.B."/>
            <person name="Sakamoto S."/>
            <person name="Ohme-Takagi M."/>
            <person name="Yagi M."/>
            <person name="Zeng S.J."/>
            <person name="Shen C.Y."/>
            <person name="Yeh C.M."/>
            <person name="Luo Y.B."/>
            <person name="Tsai W.C."/>
            <person name="Van de Peer Y."/>
            <person name="Liu Z.J."/>
        </authorList>
    </citation>
    <scope>NUCLEOTIDE SEQUENCE [LARGE SCALE GENOMIC DNA]</scope>
    <source>
        <strain evidence="2">cv. Shenzhen</strain>
        <tissue evidence="1">Stem</tissue>
    </source>
</reference>